<feature type="transmembrane region" description="Helical" evidence="1">
    <location>
        <begin position="42"/>
        <end position="58"/>
    </location>
</feature>
<dbReference type="HOGENOM" id="CLU_507747_0_0_2"/>
<protein>
    <recommendedName>
        <fullName evidence="2">DUF2070 domain-containing protein</fullName>
    </recommendedName>
</protein>
<sequence length="536" mass="58887">MRAFEKGYSLLFGRSAKKLALYATLLLSVFIIYKTLAYPTAPFLYILFGGAIFLLLSAIDSEVINSRRSYYVSVISTLVVAFFDLVLQKPPLTFALIGALVSALVIQSLRCKSIVFVLPIVLTAAIYYMMKQIDLALLSLSYAVVMYSLKPVVNKMTGGIDAVCMFSSFIYAVFAEDDIIEDAFRELGRIERVPVHVYLVGRRHVVVVSDFHPGPFRHIGGGALVDVLTQEVEKAGYKFTFLHGVGSHERDPVTKESVKKIVVAIKAALESMKDGSNPIGIRPMEIALGDVKLAAFSLGAMPFLAIVGRLKSASDDIPLWVARQVDTGHFILVDAQNKFDGVVQWRNEDVKALSDGLRKIQESPLCNSFSIGIGKTSAKHLDPFGYEIGPGGITAIVNECDGEKALLVVFDGNNLNSDLYTEIVNTYRKRGYRVVEVVTTDTHRATGVGLGRGYRIVGEYVNHRSIIETVDVAVAEAERFLAAHSVSYRRVEVEAEVLGEEGFRKIQSAVRIYKRVGGLILSAIFLVPVALVVLFT</sequence>
<dbReference type="eggNOG" id="arCOG04351">
    <property type="taxonomic scope" value="Archaea"/>
</dbReference>
<gene>
    <name evidence="3" type="ordered locus">Pisl_0716</name>
</gene>
<dbReference type="KEGG" id="pis:Pisl_0716"/>
<feature type="transmembrane region" description="Helical" evidence="1">
    <location>
        <begin position="516"/>
        <end position="535"/>
    </location>
</feature>
<reference evidence="3" key="1">
    <citation type="submission" date="2006-12" db="EMBL/GenBank/DDBJ databases">
        <title>Complete sequence of Pyrobaculum islandicum DSM 4184.</title>
        <authorList>
            <person name="Copeland A."/>
            <person name="Lucas S."/>
            <person name="Lapidus A."/>
            <person name="Barry K."/>
            <person name="Detter J.C."/>
            <person name="Glavina del Rio T."/>
            <person name="Dalin E."/>
            <person name="Tice H."/>
            <person name="Pitluck S."/>
            <person name="Meincke L."/>
            <person name="Brettin T."/>
            <person name="Bruce D."/>
            <person name="Han C."/>
            <person name="Tapia R."/>
            <person name="Gilna P."/>
            <person name="Schmutz J."/>
            <person name="Larimer F."/>
            <person name="Land M."/>
            <person name="Hauser L."/>
            <person name="Kyrpides N."/>
            <person name="Mikhailova N."/>
            <person name="Cozen A.E."/>
            <person name="Fitz-Gibbon S.T."/>
            <person name="House C.H."/>
            <person name="Saltikov C."/>
            <person name="Lowe T."/>
            <person name="Richardson P."/>
        </authorList>
    </citation>
    <scope>NUCLEOTIDE SEQUENCE [LARGE SCALE GENOMIC DNA]</scope>
    <source>
        <strain evidence="3">DSM 4184</strain>
    </source>
</reference>
<feature type="transmembrane region" description="Helical" evidence="1">
    <location>
        <begin position="70"/>
        <end position="86"/>
    </location>
</feature>
<dbReference type="STRING" id="384616.Pisl_0716"/>
<keyword evidence="1" id="KW-1133">Transmembrane helix</keyword>
<dbReference type="Proteomes" id="UP000002595">
    <property type="component" value="Chromosome"/>
</dbReference>
<evidence type="ECO:0000259" key="2">
    <source>
        <dbReference type="Pfam" id="PF09843"/>
    </source>
</evidence>
<organism evidence="3 4">
    <name type="scientific">Pyrobaculum islandicum (strain DSM 4184 / JCM 9189 / GEO3)</name>
    <dbReference type="NCBI Taxonomy" id="384616"/>
    <lineage>
        <taxon>Archaea</taxon>
        <taxon>Thermoproteota</taxon>
        <taxon>Thermoprotei</taxon>
        <taxon>Thermoproteales</taxon>
        <taxon>Thermoproteaceae</taxon>
        <taxon>Pyrobaculum</taxon>
    </lineage>
</organism>
<keyword evidence="1" id="KW-0812">Transmembrane</keyword>
<feature type="transmembrane region" description="Helical" evidence="1">
    <location>
        <begin position="20"/>
        <end position="36"/>
    </location>
</feature>
<evidence type="ECO:0000313" key="4">
    <source>
        <dbReference type="Proteomes" id="UP000002595"/>
    </source>
</evidence>
<dbReference type="OrthoDB" id="8914at2157"/>
<dbReference type="Pfam" id="PF09843">
    <property type="entry name" value="DUF2070"/>
    <property type="match status" value="1"/>
</dbReference>
<dbReference type="InterPro" id="IPR019204">
    <property type="entry name" value="DUF2070_membrane"/>
</dbReference>
<feature type="transmembrane region" description="Helical" evidence="1">
    <location>
        <begin position="92"/>
        <end position="109"/>
    </location>
</feature>
<accession>A1RSG2</accession>
<evidence type="ECO:0000256" key="1">
    <source>
        <dbReference type="SAM" id="Phobius"/>
    </source>
</evidence>
<keyword evidence="1" id="KW-0472">Membrane</keyword>
<name>A1RSG2_PYRIL</name>
<feature type="domain" description="DUF2070" evidence="2">
    <location>
        <begin position="4"/>
        <end position="531"/>
    </location>
</feature>
<dbReference type="GeneID" id="4616627"/>
<dbReference type="AlphaFoldDB" id="A1RSG2"/>
<keyword evidence="4" id="KW-1185">Reference proteome</keyword>
<proteinExistence type="predicted"/>
<dbReference type="RefSeq" id="WP_011762470.1">
    <property type="nucleotide sequence ID" value="NC_008701.1"/>
</dbReference>
<evidence type="ECO:0000313" key="3">
    <source>
        <dbReference type="EMBL" id="ABL87894.1"/>
    </source>
</evidence>
<feature type="transmembrane region" description="Helical" evidence="1">
    <location>
        <begin position="114"/>
        <end position="130"/>
    </location>
</feature>
<dbReference type="EMBL" id="CP000504">
    <property type="protein sequence ID" value="ABL87894.1"/>
    <property type="molecule type" value="Genomic_DNA"/>
</dbReference>